<evidence type="ECO:0000256" key="1">
    <source>
        <dbReference type="SAM" id="MobiDB-lite"/>
    </source>
</evidence>
<evidence type="ECO:0000313" key="2">
    <source>
        <dbReference type="EMBL" id="ARF08463.1"/>
    </source>
</evidence>
<reference evidence="2" key="1">
    <citation type="journal article" date="2017" name="Science">
        <title>Giant viruses with an expanded complement of translation system components.</title>
        <authorList>
            <person name="Schulz F."/>
            <person name="Yutin N."/>
            <person name="Ivanova N.N."/>
            <person name="Ortega D.R."/>
            <person name="Lee T.K."/>
            <person name="Vierheilig J."/>
            <person name="Daims H."/>
            <person name="Horn M."/>
            <person name="Wagner M."/>
            <person name="Jensen G.J."/>
            <person name="Kyrpides N.C."/>
            <person name="Koonin E.V."/>
            <person name="Woyke T."/>
        </authorList>
    </citation>
    <scope>NUCLEOTIDE SEQUENCE</scope>
    <source>
        <strain evidence="2">CTV1</strain>
    </source>
</reference>
<accession>A0A1V0S9U0</accession>
<name>A0A1V0S9U0_9VIRU</name>
<organism evidence="2">
    <name type="scientific">Catovirus CTV1</name>
    <dbReference type="NCBI Taxonomy" id="1977631"/>
    <lineage>
        <taxon>Viruses</taxon>
        <taxon>Varidnaviria</taxon>
        <taxon>Bamfordvirae</taxon>
        <taxon>Nucleocytoviricota</taxon>
        <taxon>Megaviricetes</taxon>
        <taxon>Imitervirales</taxon>
        <taxon>Mimiviridae</taxon>
        <taxon>Klosneuvirinae</taxon>
        <taxon>Catovirus</taxon>
    </lineage>
</organism>
<dbReference type="EMBL" id="KY684083">
    <property type="protein sequence ID" value="ARF08463.1"/>
    <property type="molecule type" value="Genomic_DNA"/>
</dbReference>
<gene>
    <name evidence="2" type="ORF">Catovirus_1_513</name>
</gene>
<protein>
    <submittedName>
        <fullName evidence="2">Uncharacterized protein</fullName>
    </submittedName>
</protein>
<feature type="region of interest" description="Disordered" evidence="1">
    <location>
        <begin position="18"/>
        <end position="39"/>
    </location>
</feature>
<feature type="compositionally biased region" description="Basic and acidic residues" evidence="1">
    <location>
        <begin position="18"/>
        <end position="28"/>
    </location>
</feature>
<feature type="compositionally biased region" description="Acidic residues" evidence="1">
    <location>
        <begin position="29"/>
        <end position="39"/>
    </location>
</feature>
<proteinExistence type="predicted"/>
<sequence>MASQMILTPHRFSDFEISYNKEKEKNSEYESDDDSDDDDDDWFPAVKKYVKNPFVMSFLNGDITFKNYVNMILGTYYASKNKKFQLISLYSKHKEEEPEDEEEDEDYIKQQEDENLRKLLNKVKLVCENKMINLDSKSKNHKFLTRFKKDLTVLEKNYLD</sequence>